<accession>H6NI26</accession>
<dbReference type="HOGENOM" id="CLU_1833212_0_0_9"/>
<protein>
    <submittedName>
        <fullName evidence="2">Uncharacterized protein</fullName>
    </submittedName>
</protein>
<proteinExistence type="predicted"/>
<dbReference type="KEGG" id="pmq:PM3016_4013"/>
<feature type="transmembrane region" description="Helical" evidence="1">
    <location>
        <begin position="67"/>
        <end position="88"/>
    </location>
</feature>
<gene>
    <name evidence="2" type="ORF">PM3016_4013</name>
</gene>
<dbReference type="EMBL" id="CP003235">
    <property type="protein sequence ID" value="AFC30797.1"/>
    <property type="molecule type" value="Genomic_DNA"/>
</dbReference>
<evidence type="ECO:0000313" key="3">
    <source>
        <dbReference type="Proteomes" id="UP000007523"/>
    </source>
</evidence>
<sequence length="140" mass="15641">MLDIILWLPGALILSDYTLPHLAAKSGEALEGIAQALVGAGLLIYAPRFARRMAEPELEITPREDQWVIMVEIFLKFILSLIMFHLLVKGTMALLLLLMLGLMKTFDAGVTIQSIIPVLFLIICFALYKKASKLAEWITK</sequence>
<evidence type="ECO:0000256" key="1">
    <source>
        <dbReference type="SAM" id="Phobius"/>
    </source>
</evidence>
<name>H6NI26_9BACL</name>
<dbReference type="Proteomes" id="UP000007523">
    <property type="component" value="Chromosome"/>
</dbReference>
<reference evidence="2 3" key="1">
    <citation type="journal article" date="2012" name="J. Bacteriol.">
        <title>Complete Genome Sequence of Paenibacillus mucilaginosus 3016, a Bacterium Functional as Microbial Fertilizer.</title>
        <authorList>
            <person name="Ma M."/>
            <person name="Wang Z."/>
            <person name="Li L."/>
            <person name="Jiang X."/>
            <person name="Guan D."/>
            <person name="Cao F."/>
            <person name="Chen H."/>
            <person name="Wang X."/>
            <person name="Shen D."/>
            <person name="Du B."/>
            <person name="Li J."/>
        </authorList>
    </citation>
    <scope>NUCLEOTIDE SEQUENCE [LARGE SCALE GENOMIC DNA]</scope>
    <source>
        <strain evidence="2 3">3016</strain>
    </source>
</reference>
<evidence type="ECO:0000313" key="2">
    <source>
        <dbReference type="EMBL" id="AFC30797.1"/>
    </source>
</evidence>
<dbReference type="RefSeq" id="WP_014370670.1">
    <property type="nucleotide sequence ID" value="NC_016935.1"/>
</dbReference>
<keyword evidence="1" id="KW-0472">Membrane</keyword>
<keyword evidence="1" id="KW-0812">Transmembrane</keyword>
<keyword evidence="1" id="KW-1133">Transmembrane helix</keyword>
<feature type="transmembrane region" description="Helical" evidence="1">
    <location>
        <begin position="108"/>
        <end position="128"/>
    </location>
</feature>
<dbReference type="AlphaFoldDB" id="H6NI26"/>
<keyword evidence="3" id="KW-1185">Reference proteome</keyword>
<organism evidence="2 3">
    <name type="scientific">Paenibacillus mucilaginosus 3016</name>
    <dbReference type="NCBI Taxonomy" id="1116391"/>
    <lineage>
        <taxon>Bacteria</taxon>
        <taxon>Bacillati</taxon>
        <taxon>Bacillota</taxon>
        <taxon>Bacilli</taxon>
        <taxon>Bacillales</taxon>
        <taxon>Paenibacillaceae</taxon>
        <taxon>Paenibacillus</taxon>
    </lineage>
</organism>